<accession>A0A369J9J8</accession>
<reference evidence="2" key="1">
    <citation type="submission" date="2018-04" db="EMBL/GenBank/DDBJ databases">
        <title>Whole genome sequencing of Hypsizygus marmoreus.</title>
        <authorList>
            <person name="Choi I.-G."/>
            <person name="Min B."/>
            <person name="Kim J.-G."/>
            <person name="Kim S."/>
            <person name="Oh Y.-L."/>
            <person name="Kong W.-S."/>
            <person name="Park H."/>
            <person name="Jeong J."/>
            <person name="Song E.-S."/>
        </authorList>
    </citation>
    <scope>NUCLEOTIDE SEQUENCE [LARGE SCALE GENOMIC DNA]</scope>
    <source>
        <strain evidence="2">51987-8</strain>
    </source>
</reference>
<sequence length="167" mass="18767">MATSSSEHVIDDSNNAANGDTTPASVPMLLTLPVPSIITPGKRLYYGFDVTEEWLLSYAKEHWRKFYPYGYGRADDGALATSGIRMLRVMSGVENLTFAMGMPNETSAEHGTETQGFGPERDMVTLLAVCSSRRASYDRRPTQEELERLEAVIGWPARWWIDYESDY</sequence>
<evidence type="ECO:0000313" key="2">
    <source>
        <dbReference type="EMBL" id="RDB18548.1"/>
    </source>
</evidence>
<name>A0A369J9J8_HYPMA</name>
<dbReference type="InParanoid" id="A0A369J9J8"/>
<protein>
    <submittedName>
        <fullName evidence="2">Uncharacterized protein</fullName>
    </submittedName>
</protein>
<comment type="caution">
    <text evidence="2">The sequence shown here is derived from an EMBL/GenBank/DDBJ whole genome shotgun (WGS) entry which is preliminary data.</text>
</comment>
<evidence type="ECO:0000256" key="1">
    <source>
        <dbReference type="SAM" id="MobiDB-lite"/>
    </source>
</evidence>
<proteinExistence type="predicted"/>
<evidence type="ECO:0000313" key="3">
    <source>
        <dbReference type="Proteomes" id="UP000076154"/>
    </source>
</evidence>
<feature type="compositionally biased region" description="Polar residues" evidence="1">
    <location>
        <begin position="1"/>
        <end position="24"/>
    </location>
</feature>
<gene>
    <name evidence="2" type="ORF">Hypma_000262</name>
</gene>
<dbReference type="AlphaFoldDB" id="A0A369J9J8"/>
<dbReference type="EMBL" id="LUEZ02000101">
    <property type="protein sequence ID" value="RDB18548.1"/>
    <property type="molecule type" value="Genomic_DNA"/>
</dbReference>
<dbReference type="Proteomes" id="UP000076154">
    <property type="component" value="Unassembled WGS sequence"/>
</dbReference>
<organism evidence="2 3">
    <name type="scientific">Hypsizygus marmoreus</name>
    <name type="common">White beech mushroom</name>
    <name type="synonym">Agaricus marmoreus</name>
    <dbReference type="NCBI Taxonomy" id="39966"/>
    <lineage>
        <taxon>Eukaryota</taxon>
        <taxon>Fungi</taxon>
        <taxon>Dikarya</taxon>
        <taxon>Basidiomycota</taxon>
        <taxon>Agaricomycotina</taxon>
        <taxon>Agaricomycetes</taxon>
        <taxon>Agaricomycetidae</taxon>
        <taxon>Agaricales</taxon>
        <taxon>Tricholomatineae</taxon>
        <taxon>Lyophyllaceae</taxon>
        <taxon>Hypsizygus</taxon>
    </lineage>
</organism>
<dbReference type="OrthoDB" id="2609391at2759"/>
<keyword evidence="3" id="KW-1185">Reference proteome</keyword>
<feature type="region of interest" description="Disordered" evidence="1">
    <location>
        <begin position="1"/>
        <end position="25"/>
    </location>
</feature>